<comment type="caution">
    <text evidence="1">The sequence shown here is derived from an EMBL/GenBank/DDBJ whole genome shotgun (WGS) entry which is preliminary data.</text>
</comment>
<sequence>MPFRTFKCSCAGMQLMDFCALTRRLCRCLPISIKSHEAMADGDSFALACAEKYNQRANGPVEPPPLPTRETGTVNI</sequence>
<name>A0A484D1U3_PERFV</name>
<keyword evidence="2" id="KW-1185">Reference proteome</keyword>
<evidence type="ECO:0000313" key="1">
    <source>
        <dbReference type="EMBL" id="TDH09144.1"/>
    </source>
</evidence>
<evidence type="ECO:0000313" key="2">
    <source>
        <dbReference type="Proteomes" id="UP000295070"/>
    </source>
</evidence>
<dbReference type="Proteomes" id="UP000295070">
    <property type="component" value="Chromosome 8"/>
</dbReference>
<reference evidence="1 2" key="1">
    <citation type="submission" date="2019-01" db="EMBL/GenBank/DDBJ databases">
        <title>A chromosome-scale genome assembly of the yellow perch, Perca flavescens.</title>
        <authorList>
            <person name="Feron R."/>
            <person name="Morvezen R."/>
            <person name="Bestin A."/>
            <person name="Haffray P."/>
            <person name="Klopp C."/>
            <person name="Zahm M."/>
            <person name="Cabau C."/>
            <person name="Roques C."/>
            <person name="Donnadieu C."/>
            <person name="Bouchez O."/>
            <person name="Christie M."/>
            <person name="Larson W."/>
            <person name="Guiguen Y."/>
        </authorList>
    </citation>
    <scope>NUCLEOTIDE SEQUENCE [LARGE SCALE GENOMIC DNA]</scope>
    <source>
        <strain evidence="1">YP-PL-M2</strain>
        <tissue evidence="1">Blood</tissue>
    </source>
</reference>
<organism evidence="1 2">
    <name type="scientific">Perca flavescens</name>
    <name type="common">American yellow perch</name>
    <name type="synonym">Morone flavescens</name>
    <dbReference type="NCBI Taxonomy" id="8167"/>
    <lineage>
        <taxon>Eukaryota</taxon>
        <taxon>Metazoa</taxon>
        <taxon>Chordata</taxon>
        <taxon>Craniata</taxon>
        <taxon>Vertebrata</taxon>
        <taxon>Euteleostomi</taxon>
        <taxon>Actinopterygii</taxon>
        <taxon>Neopterygii</taxon>
        <taxon>Teleostei</taxon>
        <taxon>Neoteleostei</taxon>
        <taxon>Acanthomorphata</taxon>
        <taxon>Eupercaria</taxon>
        <taxon>Perciformes</taxon>
        <taxon>Percoidei</taxon>
        <taxon>Percidae</taxon>
        <taxon>Percinae</taxon>
        <taxon>Perca</taxon>
    </lineage>
</organism>
<dbReference type="AlphaFoldDB" id="A0A484D1U3"/>
<protein>
    <submittedName>
        <fullName evidence="1">Uncharacterized protein</fullName>
    </submittedName>
</protein>
<proteinExistence type="predicted"/>
<dbReference type="EMBL" id="SCKG01000008">
    <property type="protein sequence ID" value="TDH09144.1"/>
    <property type="molecule type" value="Genomic_DNA"/>
</dbReference>
<gene>
    <name evidence="1" type="ORF">EPR50_G00083620</name>
</gene>
<accession>A0A484D1U3</accession>